<accession>A0A1V6PPS8</accession>
<protein>
    <submittedName>
        <fullName evidence="2">Uncharacterized protein</fullName>
    </submittedName>
</protein>
<gene>
    <name evidence="2" type="ORF">PENANT_c070G01807</name>
</gene>
<keyword evidence="3" id="KW-1185">Reference proteome</keyword>
<dbReference type="EMBL" id="MDYN01000070">
    <property type="protein sequence ID" value="OQD78953.1"/>
    <property type="molecule type" value="Genomic_DNA"/>
</dbReference>
<evidence type="ECO:0000313" key="3">
    <source>
        <dbReference type="Proteomes" id="UP000191672"/>
    </source>
</evidence>
<evidence type="ECO:0000313" key="2">
    <source>
        <dbReference type="EMBL" id="OQD78953.1"/>
    </source>
</evidence>
<sequence length="105" mass="11468">MFTLAFNVAIPFLAQFATSSLQVLSFSTPCMQRIHLVHSFIGLEIKAHDSLTTGKSPQNALTSLSEGKLVRAEGILDYVVVVMRVENQLLLGWSVYAAPISTMAQ</sequence>
<proteinExistence type="predicted"/>
<keyword evidence="1" id="KW-0732">Signal</keyword>
<feature type="chain" id="PRO_5012776920" evidence="1">
    <location>
        <begin position="20"/>
        <end position="105"/>
    </location>
</feature>
<comment type="caution">
    <text evidence="2">The sequence shown here is derived from an EMBL/GenBank/DDBJ whole genome shotgun (WGS) entry which is preliminary data.</text>
</comment>
<reference evidence="3" key="1">
    <citation type="journal article" date="2017" name="Nat. Microbiol.">
        <title>Global analysis of biosynthetic gene clusters reveals vast potential of secondary metabolite production in Penicillium species.</title>
        <authorList>
            <person name="Nielsen J.C."/>
            <person name="Grijseels S."/>
            <person name="Prigent S."/>
            <person name="Ji B."/>
            <person name="Dainat J."/>
            <person name="Nielsen K.F."/>
            <person name="Frisvad J.C."/>
            <person name="Workman M."/>
            <person name="Nielsen J."/>
        </authorList>
    </citation>
    <scope>NUCLEOTIDE SEQUENCE [LARGE SCALE GENOMIC DNA]</scope>
    <source>
        <strain evidence="3">IBT 31811</strain>
    </source>
</reference>
<organism evidence="2 3">
    <name type="scientific">Penicillium antarcticum</name>
    <dbReference type="NCBI Taxonomy" id="416450"/>
    <lineage>
        <taxon>Eukaryota</taxon>
        <taxon>Fungi</taxon>
        <taxon>Dikarya</taxon>
        <taxon>Ascomycota</taxon>
        <taxon>Pezizomycotina</taxon>
        <taxon>Eurotiomycetes</taxon>
        <taxon>Eurotiomycetidae</taxon>
        <taxon>Eurotiales</taxon>
        <taxon>Aspergillaceae</taxon>
        <taxon>Penicillium</taxon>
    </lineage>
</organism>
<dbReference type="Proteomes" id="UP000191672">
    <property type="component" value="Unassembled WGS sequence"/>
</dbReference>
<evidence type="ECO:0000256" key="1">
    <source>
        <dbReference type="SAM" id="SignalP"/>
    </source>
</evidence>
<feature type="signal peptide" evidence="1">
    <location>
        <begin position="1"/>
        <end position="19"/>
    </location>
</feature>
<dbReference type="AlphaFoldDB" id="A0A1V6PPS8"/>
<name>A0A1V6PPS8_9EURO</name>